<reference evidence="3" key="2">
    <citation type="submission" date="2025-08" db="UniProtKB">
        <authorList>
            <consortium name="RefSeq"/>
        </authorList>
    </citation>
    <scope>IDENTIFICATION</scope>
    <source>
        <tissue evidence="3">Leaf</tissue>
    </source>
</reference>
<dbReference type="PANTHER" id="PTHR31672:SF10">
    <property type="entry name" value="F-BOX DOMAIN-CONTAINING PROTEIN"/>
    <property type="match status" value="1"/>
</dbReference>
<dbReference type="InterPro" id="IPR050796">
    <property type="entry name" value="SCF_F-box_component"/>
</dbReference>
<protein>
    <submittedName>
        <fullName evidence="3">F-box protein At3g08750</fullName>
    </submittedName>
</protein>
<dbReference type="KEGG" id="soe:110782143"/>
<dbReference type="RefSeq" id="XP_021841941.2">
    <property type="nucleotide sequence ID" value="XM_021986249.2"/>
</dbReference>
<dbReference type="InterPro" id="IPR001810">
    <property type="entry name" value="F-box_dom"/>
</dbReference>
<dbReference type="SUPFAM" id="SSF81383">
    <property type="entry name" value="F-box domain"/>
    <property type="match status" value="1"/>
</dbReference>
<name>A0A9R0I3G2_SPIOL</name>
<dbReference type="SUPFAM" id="SSF50965">
    <property type="entry name" value="Galactose oxidase, central domain"/>
    <property type="match status" value="1"/>
</dbReference>
<dbReference type="InterPro" id="IPR036047">
    <property type="entry name" value="F-box-like_dom_sf"/>
</dbReference>
<dbReference type="InterPro" id="IPR006527">
    <property type="entry name" value="F-box-assoc_dom_typ1"/>
</dbReference>
<dbReference type="PANTHER" id="PTHR31672">
    <property type="entry name" value="BNACNNG10540D PROTEIN"/>
    <property type="match status" value="1"/>
</dbReference>
<dbReference type="Gene3D" id="1.20.1280.50">
    <property type="match status" value="1"/>
</dbReference>
<proteinExistence type="predicted"/>
<keyword evidence="2" id="KW-1185">Reference proteome</keyword>
<evidence type="ECO:0000313" key="3">
    <source>
        <dbReference type="RefSeq" id="XP_021841941.2"/>
    </source>
</evidence>
<dbReference type="InterPro" id="IPR015915">
    <property type="entry name" value="Kelch-typ_b-propeller"/>
</dbReference>
<dbReference type="SMART" id="SM00256">
    <property type="entry name" value="FBOX"/>
    <property type="match status" value="1"/>
</dbReference>
<dbReference type="NCBIfam" id="TIGR01640">
    <property type="entry name" value="F_box_assoc_1"/>
    <property type="match status" value="1"/>
</dbReference>
<evidence type="ECO:0000259" key="1">
    <source>
        <dbReference type="PROSITE" id="PS50181"/>
    </source>
</evidence>
<dbReference type="InterPro" id="IPR011043">
    <property type="entry name" value="Gal_Oxase/kelch_b-propeller"/>
</dbReference>
<evidence type="ECO:0000313" key="2">
    <source>
        <dbReference type="Proteomes" id="UP000813463"/>
    </source>
</evidence>
<sequence>MALSLQRYTWSDESNRFAQFLKQRISKEKERSMLIAIEKIDHLPENLIIEILSRLSVKDLLQFKSVCKSWYAIISSPNFVSKHLNNYYNNNNDWRGCLLVQYYVTHAELQLFELLVDDETPRVLADEVLYSMPMYSSYICGPCDGLYYVYQYDSSGRALWNPAINEFKTLPKIICKPNLPSEFSYAPSEVYGFGVDPVTGDYKVVVLKGYWNDNDDSDLKHPVSVLVYSLRTNSWRHCGDLAKAYDLESNKCYIYVNGCCYWFGSLDYSSEVIISFDMGNDVFKEIDVPDYAQPSSKCLAVYDDSLAFLTLDDTEKKFDVWIWSEGCWTKKFTVGPFPDVRSPVGHWKCNRLLLECEDGKLVLFDPDTEEMKDLAFQKDKWCEGVFAYMESLVSIKNKNEAGQQTEEN</sequence>
<organism evidence="2 3">
    <name type="scientific">Spinacia oleracea</name>
    <name type="common">Spinach</name>
    <dbReference type="NCBI Taxonomy" id="3562"/>
    <lineage>
        <taxon>Eukaryota</taxon>
        <taxon>Viridiplantae</taxon>
        <taxon>Streptophyta</taxon>
        <taxon>Embryophyta</taxon>
        <taxon>Tracheophyta</taxon>
        <taxon>Spermatophyta</taxon>
        <taxon>Magnoliopsida</taxon>
        <taxon>eudicotyledons</taxon>
        <taxon>Gunneridae</taxon>
        <taxon>Pentapetalae</taxon>
        <taxon>Caryophyllales</taxon>
        <taxon>Chenopodiaceae</taxon>
        <taxon>Chenopodioideae</taxon>
        <taxon>Anserineae</taxon>
        <taxon>Spinacia</taxon>
    </lineage>
</organism>
<dbReference type="Gene3D" id="2.120.10.80">
    <property type="entry name" value="Kelch-type beta propeller"/>
    <property type="match status" value="1"/>
</dbReference>
<dbReference type="Pfam" id="PF07734">
    <property type="entry name" value="FBA_1"/>
    <property type="match status" value="1"/>
</dbReference>
<dbReference type="Pfam" id="PF00646">
    <property type="entry name" value="F-box"/>
    <property type="match status" value="1"/>
</dbReference>
<dbReference type="CDD" id="cd22157">
    <property type="entry name" value="F-box_AtFBW1-like"/>
    <property type="match status" value="1"/>
</dbReference>
<dbReference type="PROSITE" id="PS50181">
    <property type="entry name" value="FBOX"/>
    <property type="match status" value="1"/>
</dbReference>
<feature type="domain" description="F-box" evidence="1">
    <location>
        <begin position="37"/>
        <end position="84"/>
    </location>
</feature>
<dbReference type="GeneID" id="110782143"/>
<dbReference type="AlphaFoldDB" id="A0A9R0I3G2"/>
<accession>A0A9R0I3G2</accession>
<dbReference type="InterPro" id="IPR017451">
    <property type="entry name" value="F-box-assoc_interact_dom"/>
</dbReference>
<reference evidence="2" key="1">
    <citation type="journal article" date="2021" name="Nat. Commun.">
        <title>Genomic analyses provide insights into spinach domestication and the genetic basis of agronomic traits.</title>
        <authorList>
            <person name="Cai X."/>
            <person name="Sun X."/>
            <person name="Xu C."/>
            <person name="Sun H."/>
            <person name="Wang X."/>
            <person name="Ge C."/>
            <person name="Zhang Z."/>
            <person name="Wang Q."/>
            <person name="Fei Z."/>
            <person name="Jiao C."/>
            <person name="Wang Q."/>
        </authorList>
    </citation>
    <scope>NUCLEOTIDE SEQUENCE [LARGE SCALE GENOMIC DNA]</scope>
    <source>
        <strain evidence="2">cv. Varoflay</strain>
    </source>
</reference>
<dbReference type="Proteomes" id="UP000813463">
    <property type="component" value="Chromosome 2"/>
</dbReference>
<gene>
    <name evidence="3" type="primary">LOC110782143</name>
</gene>